<accession>A0AAD5MVY8</accession>
<proteinExistence type="predicted"/>
<evidence type="ECO:0000313" key="2">
    <source>
        <dbReference type="Proteomes" id="UP001196413"/>
    </source>
</evidence>
<dbReference type="Proteomes" id="UP001196413">
    <property type="component" value="Unassembled WGS sequence"/>
</dbReference>
<dbReference type="EMBL" id="JAHQIW010005304">
    <property type="protein sequence ID" value="KAJ1365570.1"/>
    <property type="molecule type" value="Genomic_DNA"/>
</dbReference>
<dbReference type="AlphaFoldDB" id="A0AAD5MVY8"/>
<gene>
    <name evidence="1" type="ORF">KIN20_025942</name>
</gene>
<protein>
    <submittedName>
        <fullName evidence="1">Uncharacterized protein</fullName>
    </submittedName>
</protein>
<keyword evidence="2" id="KW-1185">Reference proteome</keyword>
<sequence>MASGGSRIPASSCSETRALALHYRGAIGHHSFFNISKLAASHQPLTASSDSKLIASPSATSVADPYSCDYYAVDAVTEAEWPSDTLEDSSAHKEVDVMPYH</sequence>
<organism evidence="1 2">
    <name type="scientific">Parelaphostrongylus tenuis</name>
    <name type="common">Meningeal worm</name>
    <dbReference type="NCBI Taxonomy" id="148309"/>
    <lineage>
        <taxon>Eukaryota</taxon>
        <taxon>Metazoa</taxon>
        <taxon>Ecdysozoa</taxon>
        <taxon>Nematoda</taxon>
        <taxon>Chromadorea</taxon>
        <taxon>Rhabditida</taxon>
        <taxon>Rhabditina</taxon>
        <taxon>Rhabditomorpha</taxon>
        <taxon>Strongyloidea</taxon>
        <taxon>Metastrongylidae</taxon>
        <taxon>Parelaphostrongylus</taxon>
    </lineage>
</organism>
<evidence type="ECO:0000313" key="1">
    <source>
        <dbReference type="EMBL" id="KAJ1365570.1"/>
    </source>
</evidence>
<comment type="caution">
    <text evidence="1">The sequence shown here is derived from an EMBL/GenBank/DDBJ whole genome shotgun (WGS) entry which is preliminary data.</text>
</comment>
<reference evidence="1" key="1">
    <citation type="submission" date="2021-06" db="EMBL/GenBank/DDBJ databases">
        <title>Parelaphostrongylus tenuis whole genome reference sequence.</title>
        <authorList>
            <person name="Garwood T.J."/>
            <person name="Larsen P.A."/>
            <person name="Fountain-Jones N.M."/>
            <person name="Garbe J.R."/>
            <person name="Macchietto M.G."/>
            <person name="Kania S.A."/>
            <person name="Gerhold R.W."/>
            <person name="Richards J.E."/>
            <person name="Wolf T.M."/>
        </authorList>
    </citation>
    <scope>NUCLEOTIDE SEQUENCE</scope>
    <source>
        <strain evidence="1">MNPRO001-30</strain>
        <tissue evidence="1">Meninges</tissue>
    </source>
</reference>
<name>A0AAD5MVY8_PARTN</name>